<dbReference type="InterPro" id="IPR011250">
    <property type="entry name" value="OMP/PagP_B-barrel"/>
</dbReference>
<dbReference type="RefSeq" id="WP_125018512.1">
    <property type="nucleotide sequence ID" value="NZ_RQVQ01000011.1"/>
</dbReference>
<gene>
    <name evidence="1" type="ORF">EG240_06110</name>
</gene>
<comment type="caution">
    <text evidence="1">The sequence shown here is derived from an EMBL/GenBank/DDBJ whole genome shotgun (WGS) entry which is preliminary data.</text>
</comment>
<evidence type="ECO:0000313" key="2">
    <source>
        <dbReference type="Proteomes" id="UP000275719"/>
    </source>
</evidence>
<sequence length="225" mass="24894">MKNSSITLSPYNFLKKNLGKIALTAFILGSSLESNAQVNHKEERFISDSRWKLGLSMNSVNVNFDKNDPLKTSDFSTMAIPSKVTLGYEFVENLSVEAAFSFNKLKPGGFTNGVPLYTNKDIYTFSGSLLYSLGGLFNIPVVDPYLKGGIGYLSFGQRNYTTGDFGGGINFWLADFGFMKGYRYPAEAWYKRFGINVEALAKKNITNSTALGSHVQFSAGIFYAF</sequence>
<dbReference type="SUPFAM" id="SSF56925">
    <property type="entry name" value="OMPA-like"/>
    <property type="match status" value="1"/>
</dbReference>
<dbReference type="AlphaFoldDB" id="A0A3P3W966"/>
<dbReference type="Gene3D" id="2.40.160.20">
    <property type="match status" value="1"/>
</dbReference>
<proteinExistence type="predicted"/>
<protein>
    <submittedName>
        <fullName evidence="1">Uncharacterized protein</fullName>
    </submittedName>
</protein>
<accession>A0A3P3W966</accession>
<dbReference type="Proteomes" id="UP000275719">
    <property type="component" value="Unassembled WGS sequence"/>
</dbReference>
<organism evidence="1 2">
    <name type="scientific">Paenimyroides tangerinum</name>
    <dbReference type="NCBI Taxonomy" id="2488728"/>
    <lineage>
        <taxon>Bacteria</taxon>
        <taxon>Pseudomonadati</taxon>
        <taxon>Bacteroidota</taxon>
        <taxon>Flavobacteriia</taxon>
        <taxon>Flavobacteriales</taxon>
        <taxon>Flavobacteriaceae</taxon>
        <taxon>Paenimyroides</taxon>
    </lineage>
</organism>
<evidence type="ECO:0000313" key="1">
    <source>
        <dbReference type="EMBL" id="RRJ91244.1"/>
    </source>
</evidence>
<name>A0A3P3W966_9FLAO</name>
<reference evidence="1 2" key="1">
    <citation type="submission" date="2018-11" db="EMBL/GenBank/DDBJ databases">
        <title>Flavobacterium sp. nov., YIM 102701-2 draft genome.</title>
        <authorList>
            <person name="Li G."/>
            <person name="Jiang Y."/>
        </authorList>
    </citation>
    <scope>NUCLEOTIDE SEQUENCE [LARGE SCALE GENOMIC DNA]</scope>
    <source>
        <strain evidence="1 2">YIM 102701-2</strain>
    </source>
</reference>
<dbReference type="EMBL" id="RQVQ01000011">
    <property type="protein sequence ID" value="RRJ91244.1"/>
    <property type="molecule type" value="Genomic_DNA"/>
</dbReference>
<keyword evidence="2" id="KW-1185">Reference proteome</keyword>
<dbReference type="OrthoDB" id="1337233at2"/>